<keyword evidence="1" id="KW-0812">Transmembrane</keyword>
<gene>
    <name evidence="2" type="ORF">ACFOWZ_20840</name>
</gene>
<evidence type="ECO:0008006" key="4">
    <source>
        <dbReference type="Google" id="ProtNLM"/>
    </source>
</evidence>
<proteinExistence type="predicted"/>
<keyword evidence="1" id="KW-0472">Membrane</keyword>
<evidence type="ECO:0000313" key="3">
    <source>
        <dbReference type="Proteomes" id="UP001595690"/>
    </source>
</evidence>
<name>A0ABV8BWN8_9PSEU</name>
<evidence type="ECO:0000313" key="2">
    <source>
        <dbReference type="EMBL" id="MFC3893931.1"/>
    </source>
</evidence>
<sequence length="346" mass="36367">MTTPERPRRHLPIALVVWTLGATAFLGLGAVVATAPSSWLVEDIPQSVMSEQLTRTALAARQLQRALDSGASDLNAVAAGIRTLNDIDTPGRLLTQLVATRTRYRGAAYLSPNGTVVAKAGEDVDAGAIAASDKPALAAAAPQGVSPRVFVAVPVPGDRAGRIVAEFKPQALISPLALAGPGNTRLLNADRLVIGATSGFTAFEPLSRPDLDQAAQSAKTAGAGAALHDVDGRRHLVSWAPVTTTEQTRQLGLTVVTDRPETSLTLPHSSERNELVLLGVLIASLTVVIFGWLYAVVISPLWALARDAGRIAGGDLATPVIVRRYDHLGLIARDLERVRRGLLGRS</sequence>
<organism evidence="2 3">
    <name type="scientific">Lentzea rhizosphaerae</name>
    <dbReference type="NCBI Taxonomy" id="2041025"/>
    <lineage>
        <taxon>Bacteria</taxon>
        <taxon>Bacillati</taxon>
        <taxon>Actinomycetota</taxon>
        <taxon>Actinomycetes</taxon>
        <taxon>Pseudonocardiales</taxon>
        <taxon>Pseudonocardiaceae</taxon>
        <taxon>Lentzea</taxon>
    </lineage>
</organism>
<dbReference type="Proteomes" id="UP001595690">
    <property type="component" value="Unassembled WGS sequence"/>
</dbReference>
<dbReference type="Gene3D" id="6.10.340.10">
    <property type="match status" value="1"/>
</dbReference>
<reference evidence="3" key="1">
    <citation type="journal article" date="2019" name="Int. J. Syst. Evol. Microbiol.">
        <title>The Global Catalogue of Microorganisms (GCM) 10K type strain sequencing project: providing services to taxonomists for standard genome sequencing and annotation.</title>
        <authorList>
            <consortium name="The Broad Institute Genomics Platform"/>
            <consortium name="The Broad Institute Genome Sequencing Center for Infectious Disease"/>
            <person name="Wu L."/>
            <person name="Ma J."/>
        </authorList>
    </citation>
    <scope>NUCLEOTIDE SEQUENCE [LARGE SCALE GENOMIC DNA]</scope>
    <source>
        <strain evidence="3">CGMCC 4.7405</strain>
    </source>
</reference>
<keyword evidence="3" id="KW-1185">Reference proteome</keyword>
<accession>A0ABV8BWN8</accession>
<feature type="transmembrane region" description="Helical" evidence="1">
    <location>
        <begin position="275"/>
        <end position="297"/>
    </location>
</feature>
<dbReference type="CDD" id="cd06225">
    <property type="entry name" value="HAMP"/>
    <property type="match status" value="1"/>
</dbReference>
<dbReference type="EMBL" id="JBHRZI010000015">
    <property type="protein sequence ID" value="MFC3893931.1"/>
    <property type="molecule type" value="Genomic_DNA"/>
</dbReference>
<protein>
    <recommendedName>
        <fullName evidence="4">HAMP domain-containing protein</fullName>
    </recommendedName>
</protein>
<comment type="caution">
    <text evidence="2">The sequence shown here is derived from an EMBL/GenBank/DDBJ whole genome shotgun (WGS) entry which is preliminary data.</text>
</comment>
<dbReference type="RefSeq" id="WP_382374857.1">
    <property type="nucleotide sequence ID" value="NZ_JBHRZI010000015.1"/>
</dbReference>
<evidence type="ECO:0000256" key="1">
    <source>
        <dbReference type="SAM" id="Phobius"/>
    </source>
</evidence>
<keyword evidence="1" id="KW-1133">Transmembrane helix</keyword>
<dbReference type="SUPFAM" id="SSF158472">
    <property type="entry name" value="HAMP domain-like"/>
    <property type="match status" value="1"/>
</dbReference>